<evidence type="ECO:0000256" key="7">
    <source>
        <dbReference type="SAM" id="MobiDB-lite"/>
    </source>
</evidence>
<keyword evidence="6" id="KW-0862">Zinc</keyword>
<keyword evidence="6" id="KW-0479">Metal-binding</keyword>
<dbReference type="PROSITE" id="PS50157">
    <property type="entry name" value="ZINC_FINGER_C2H2_2"/>
    <property type="match status" value="1"/>
</dbReference>
<feature type="region of interest" description="Disordered" evidence="7">
    <location>
        <begin position="1424"/>
        <end position="1445"/>
    </location>
</feature>
<organism evidence="10 11">
    <name type="scientific">Kalanchoe fedtschenkoi</name>
    <name type="common">Lavender scallops</name>
    <name type="synonym">South American air plant</name>
    <dbReference type="NCBI Taxonomy" id="63787"/>
    <lineage>
        <taxon>Eukaryota</taxon>
        <taxon>Viridiplantae</taxon>
        <taxon>Streptophyta</taxon>
        <taxon>Embryophyta</taxon>
        <taxon>Tracheophyta</taxon>
        <taxon>Spermatophyta</taxon>
        <taxon>Magnoliopsida</taxon>
        <taxon>eudicotyledons</taxon>
        <taxon>Gunneridae</taxon>
        <taxon>Pentapetalae</taxon>
        <taxon>Saxifragales</taxon>
        <taxon>Crassulaceae</taxon>
        <taxon>Kalanchoe</taxon>
    </lineage>
</organism>
<dbReference type="Gramene" id="Kaladp0071s0205.1.v1.1">
    <property type="protein sequence ID" value="Kaladp0071s0205.1.v1.1"/>
    <property type="gene ID" value="Kaladp0071s0205.v1.1"/>
</dbReference>
<feature type="compositionally biased region" description="Low complexity" evidence="7">
    <location>
        <begin position="1432"/>
        <end position="1445"/>
    </location>
</feature>
<protein>
    <recommendedName>
        <fullName evidence="12">C2H2-type domain-containing protein</fullName>
    </recommendedName>
</protein>
<sequence>MAASAALPAGGVACSGVLSSQALPVIDLRSLTQSELLALSKSSSNSSAEVSRLAEGGDCAPVPKIDRAVFNESAGSRKQTYSRLRLAPRKPEATRSRIGEVRCARVEVDEAEDWENRRIVGLLKELIGEEGSAGGEAFEGLMDVEVECDPELNAPDVELVRHPVLVEVGVVSPVRRKRGRPRKDSDVNVSVSVNKIVLYDDSEDGDGDGDEFRDEKLDVSKAKSDVDDMEMVNRNGEVVDLVALGTVDDPFGPELRRRTEGMGTKEQLLEFLTGLEGRWVSRRRKRKIVDASRFGDALPRGWKLLLLIKKKAGHAWLVCQRFISPSGRDFNSCKEVSSFLHYLSGIQCEEPKIPIGNNVNVMPVEKIAIDDVQHASGMQSQDKKIPVCNDENVVATERNPVDNVAEQVVQVDVVSYHHHPSESVIPNLATQVEPESEITFSEMAQNDHPLQIILSSPKKKPESETPFSEKAKNDHSQQILPSSPKRKPESDIPILVMSKFDQSPQIIVWASPNRKPETEVPFPEVAIFDQSPQIILQVSPKRKPENEVPFPEMAKFDQSSQISQSSPKRNPESETSFSEMAKMDPSQQLLPLSPKRKTARETPFPEMPKINHSPRILPTSPKSKSKRRKLGTLVSDGVIIKDGKFECQFCHKIFDERRRYNGHVGVHVRSASEALRGKGAKPASGDLGSASEALPVASGLNITSFYSGASHRDGVSNDGMGLEFLHAALLQGSEVGDWTEKSHTEMSLKNVNREAVFGISHDKSDRDCEMADDTLRKLDNSFRDEAEMNHSVMPQMKFEVSGLNEPSEGSRICVSDVKTIGEDGNSEKSTVVYNVAGKESRGDKKSMGDSSSFGGKLNTDVEGIQPLLCAENNFNAENNAGGLVRDGIEEHTIDFTEQFGNERSPFNLGLADNVQEDVCTFYQQRSTRSSPIASFLNEQRHGSISCENEAVASKLMEYKEIFTEKGPPNLASSKQALSVNSDCLNEMSGSSSKLVGIDASNSRIQPAVVSTSNHVATHGENDWSRDTPQKIFGVTYLFPSMNQQGASNAEVTSTDVASKSPWKSPTCNPQPAISSVDRAPNVMANKEFWKAVADPNNSAAKIVNEAQLGMDVESGLEHEKGSGGYSFSSIGNEQGFNIRNDMVEMGDNSMQERRPERDYVSDFVNPFENGLNNQAINSKMFPTRLMEQSRADEVRFPLNSELKISLGNNQSRLEGVNRNLKGQSLVLSGNEQFGLQNNSNTFYSTSVEEQRDQRARGSGLFDQFGQQDQLFGLQSNLNHAYNGSTWGEQRVGPVGSFRPNDLMPGFGSSQPQRSENVLAGFGSSQPQCSENVLAGFSSSQPQRSENVLAEANWRLGASSHSVADASLSRDQPSGYLHNLQMITSKGDNQLYAVPQKFNNLGDFQDQRGGIQQREYNFLNAQAKPYPQEPNVMQPYQQQMQQSYDS</sequence>
<evidence type="ECO:0000313" key="11">
    <source>
        <dbReference type="Proteomes" id="UP000594263"/>
    </source>
</evidence>
<keyword evidence="5" id="KW-0539">Nucleus</keyword>
<feature type="region of interest" description="Disordered" evidence="7">
    <location>
        <begin position="536"/>
        <end position="629"/>
    </location>
</feature>
<feature type="region of interest" description="Disordered" evidence="7">
    <location>
        <begin position="457"/>
        <end position="489"/>
    </location>
</feature>
<comment type="subcellular location">
    <subcellularLocation>
        <location evidence="1">Nucleus</location>
    </subcellularLocation>
</comment>
<keyword evidence="11" id="KW-1185">Reference proteome</keyword>
<evidence type="ECO:0000259" key="9">
    <source>
        <dbReference type="PROSITE" id="PS50982"/>
    </source>
</evidence>
<name>A0A7N0UKY8_KALFE</name>
<dbReference type="EnsemblPlants" id="Kaladp0071s0205.1.v1.1">
    <property type="protein sequence ID" value="Kaladp0071s0205.1.v1.1"/>
    <property type="gene ID" value="Kaladp0071s0205.v1.1"/>
</dbReference>
<reference evidence="10" key="1">
    <citation type="submission" date="2021-01" db="UniProtKB">
        <authorList>
            <consortium name="EnsemblPlants"/>
        </authorList>
    </citation>
    <scope>IDENTIFICATION</scope>
</reference>
<feature type="domain" description="MBD" evidence="9">
    <location>
        <begin position="288"/>
        <end position="360"/>
    </location>
</feature>
<keyword evidence="6" id="KW-0863">Zinc-finger</keyword>
<evidence type="ECO:0000256" key="2">
    <source>
        <dbReference type="ARBA" id="ARBA00023015"/>
    </source>
</evidence>
<feature type="compositionally biased region" description="Basic and acidic residues" evidence="7">
    <location>
        <begin position="459"/>
        <end position="475"/>
    </location>
</feature>
<dbReference type="PANTHER" id="PTHR37701">
    <property type="entry name" value="METHYL-CPG-BINDING DOMAIN-CONTAINING PROTEIN 8"/>
    <property type="match status" value="1"/>
</dbReference>
<dbReference type="Pfam" id="PF01429">
    <property type="entry name" value="MBD"/>
    <property type="match status" value="1"/>
</dbReference>
<dbReference type="SUPFAM" id="SSF54171">
    <property type="entry name" value="DNA-binding domain"/>
    <property type="match status" value="1"/>
</dbReference>
<keyword evidence="4" id="KW-0804">Transcription</keyword>
<evidence type="ECO:0000256" key="1">
    <source>
        <dbReference type="ARBA" id="ARBA00004123"/>
    </source>
</evidence>
<evidence type="ECO:0000256" key="3">
    <source>
        <dbReference type="ARBA" id="ARBA00023125"/>
    </source>
</evidence>
<keyword evidence="3" id="KW-0238">DNA-binding</keyword>
<dbReference type="PROSITE" id="PS50982">
    <property type="entry name" value="MBD"/>
    <property type="match status" value="1"/>
</dbReference>
<evidence type="ECO:0000259" key="8">
    <source>
        <dbReference type="PROSITE" id="PS50157"/>
    </source>
</evidence>
<evidence type="ECO:0000256" key="5">
    <source>
        <dbReference type="ARBA" id="ARBA00023242"/>
    </source>
</evidence>
<evidence type="ECO:0000256" key="4">
    <source>
        <dbReference type="ARBA" id="ARBA00023163"/>
    </source>
</evidence>
<accession>A0A7N0UKY8</accession>
<evidence type="ECO:0008006" key="12">
    <source>
        <dbReference type="Google" id="ProtNLM"/>
    </source>
</evidence>
<dbReference type="PANTHER" id="PTHR37701:SF17">
    <property type="entry name" value="METHYL BINDING DOMAIN117"/>
    <property type="match status" value="1"/>
</dbReference>
<keyword evidence="2" id="KW-0805">Transcription regulation</keyword>
<dbReference type="GO" id="GO:0003677">
    <property type="term" value="F:DNA binding"/>
    <property type="evidence" value="ECO:0007669"/>
    <property type="project" value="UniProtKB-KW"/>
</dbReference>
<proteinExistence type="predicted"/>
<dbReference type="GO" id="GO:0008270">
    <property type="term" value="F:zinc ion binding"/>
    <property type="evidence" value="ECO:0007669"/>
    <property type="project" value="UniProtKB-KW"/>
</dbReference>
<dbReference type="GO" id="GO:0005634">
    <property type="term" value="C:nucleus"/>
    <property type="evidence" value="ECO:0007669"/>
    <property type="project" value="UniProtKB-SubCell"/>
</dbReference>
<evidence type="ECO:0000256" key="6">
    <source>
        <dbReference type="PROSITE-ProRule" id="PRU00042"/>
    </source>
</evidence>
<dbReference type="InterPro" id="IPR016177">
    <property type="entry name" value="DNA-bd_dom_sf"/>
</dbReference>
<evidence type="ECO:0000313" key="10">
    <source>
        <dbReference type="EnsemblPlants" id="Kaladp0071s0205.1.v1.1"/>
    </source>
</evidence>
<dbReference type="InterPro" id="IPR001739">
    <property type="entry name" value="Methyl_CpG_DNA-bd"/>
</dbReference>
<feature type="compositionally biased region" description="Polar residues" evidence="7">
    <location>
        <begin position="557"/>
        <end position="578"/>
    </location>
</feature>
<dbReference type="InterPro" id="IPR037472">
    <property type="entry name" value="MBD8"/>
</dbReference>
<feature type="domain" description="C2H2-type" evidence="8">
    <location>
        <begin position="645"/>
        <end position="672"/>
    </location>
</feature>
<dbReference type="Proteomes" id="UP000594263">
    <property type="component" value="Unplaced"/>
</dbReference>
<dbReference type="InterPro" id="IPR013087">
    <property type="entry name" value="Znf_C2H2_type"/>
</dbReference>
<dbReference type="PROSITE" id="PS00028">
    <property type="entry name" value="ZINC_FINGER_C2H2_1"/>
    <property type="match status" value="1"/>
</dbReference>